<dbReference type="SUPFAM" id="SSF53850">
    <property type="entry name" value="Periplasmic binding protein-like II"/>
    <property type="match status" value="1"/>
</dbReference>
<comment type="subcellular location">
    <subcellularLocation>
        <location evidence="1">Periplasm</location>
    </subcellularLocation>
</comment>
<sequence>MKRRTLLAGATVLAATPLARPHAQKPVTIRWWYHFDDPKMSPAGLVEQFEKQNPGIKVQAENIPWGGGADYDTRLYTSIIAGIAPDAAMVKFNNLPRLMEMDALAPLDKQIDAWPGRSDISEDLWKLHRAPDGKRYYLPVQFVVLYLYARQDWFAQKNLKLPATFADFEGAAQALTGGERWGFGLRGGAGGHDHWCSFVLGGGARLEKGGLVSPEALAANRWFIGLYTQKHLFPPSAPNDGFQQVIGNMKAGRTAMTIHHIGSANEMTAALGDAITAVPVPRGPQGRGWTTFGDGSNAILAQGSNQEAAWKWISFLSTGEANVAFNKLSGQVTVTTSGAQHWAFQPQRFMDATTASLPIAATLPPTPQTADFTRTVWPQTTQKALLGQITPDDMMRVFEKHFFG</sequence>
<evidence type="ECO:0000256" key="2">
    <source>
        <dbReference type="ARBA" id="ARBA00008520"/>
    </source>
</evidence>
<dbReference type="CDD" id="cd13585">
    <property type="entry name" value="PBP2_TMBP_like"/>
    <property type="match status" value="1"/>
</dbReference>
<dbReference type="PANTHER" id="PTHR43649:SF12">
    <property type="entry name" value="DIACETYLCHITOBIOSE BINDING PROTEIN DASA"/>
    <property type="match status" value="1"/>
</dbReference>
<dbReference type="Proteomes" id="UP001165679">
    <property type="component" value="Unassembled WGS sequence"/>
</dbReference>
<keyword evidence="4" id="KW-1185">Reference proteome</keyword>
<proteinExistence type="inferred from homology"/>
<evidence type="ECO:0000313" key="4">
    <source>
        <dbReference type="Proteomes" id="UP001165679"/>
    </source>
</evidence>
<protein>
    <submittedName>
        <fullName evidence="3">Sugar ABC transporter substrate-binding protein</fullName>
    </submittedName>
</protein>
<comment type="caution">
    <text evidence="3">The sequence shown here is derived from an EMBL/GenBank/DDBJ whole genome shotgun (WGS) entry which is preliminary data.</text>
</comment>
<dbReference type="InterPro" id="IPR006059">
    <property type="entry name" value="SBP"/>
</dbReference>
<name>A0AA41YIC9_9PROT</name>
<organism evidence="3 4">
    <name type="scientific">Limobrevibacterium gyesilva</name>
    <dbReference type="NCBI Taxonomy" id="2991712"/>
    <lineage>
        <taxon>Bacteria</taxon>
        <taxon>Pseudomonadati</taxon>
        <taxon>Pseudomonadota</taxon>
        <taxon>Alphaproteobacteria</taxon>
        <taxon>Acetobacterales</taxon>
        <taxon>Acetobacteraceae</taxon>
        <taxon>Limobrevibacterium</taxon>
    </lineage>
</organism>
<evidence type="ECO:0000313" key="3">
    <source>
        <dbReference type="EMBL" id="MCW3474081.1"/>
    </source>
</evidence>
<comment type="similarity">
    <text evidence="2">Belongs to the bacterial solute-binding protein 1 family.</text>
</comment>
<dbReference type="InterPro" id="IPR050490">
    <property type="entry name" value="Bact_solute-bd_prot1"/>
</dbReference>
<dbReference type="EMBL" id="JAPDNT010000002">
    <property type="protein sequence ID" value="MCW3474081.1"/>
    <property type="molecule type" value="Genomic_DNA"/>
</dbReference>
<dbReference type="AlphaFoldDB" id="A0AA41YIC9"/>
<dbReference type="RefSeq" id="WP_264712701.1">
    <property type="nucleotide sequence ID" value="NZ_JAPDNT010000002.1"/>
</dbReference>
<reference evidence="3" key="2">
    <citation type="submission" date="2022-10" db="EMBL/GenBank/DDBJ databases">
        <authorList>
            <person name="Trinh H.N."/>
        </authorList>
    </citation>
    <scope>NUCLEOTIDE SEQUENCE</scope>
    <source>
        <strain evidence="3">RN2-1</strain>
    </source>
</reference>
<dbReference type="Pfam" id="PF01547">
    <property type="entry name" value="SBP_bac_1"/>
    <property type="match status" value="1"/>
</dbReference>
<accession>A0AA41YIC9</accession>
<dbReference type="PANTHER" id="PTHR43649">
    <property type="entry name" value="ARABINOSE-BINDING PROTEIN-RELATED"/>
    <property type="match status" value="1"/>
</dbReference>
<reference evidence="3" key="1">
    <citation type="submission" date="2022-09" db="EMBL/GenBank/DDBJ databases">
        <title>Rhodovastum sp. nov. RN2-1 isolated from soil in Seongnam, South Korea.</title>
        <authorList>
            <person name="Le N.T."/>
        </authorList>
    </citation>
    <scope>NUCLEOTIDE SEQUENCE</scope>
    <source>
        <strain evidence="3">RN2-1</strain>
    </source>
</reference>
<gene>
    <name evidence="3" type="ORF">OL599_05770</name>
</gene>
<dbReference type="Gene3D" id="3.40.190.10">
    <property type="entry name" value="Periplasmic binding protein-like II"/>
    <property type="match status" value="1"/>
</dbReference>
<evidence type="ECO:0000256" key="1">
    <source>
        <dbReference type="ARBA" id="ARBA00004418"/>
    </source>
</evidence>
<dbReference type="GO" id="GO:0042597">
    <property type="term" value="C:periplasmic space"/>
    <property type="evidence" value="ECO:0007669"/>
    <property type="project" value="UniProtKB-SubCell"/>
</dbReference>